<dbReference type="CDD" id="cd09203">
    <property type="entry name" value="PLDc_N_DEXD_b1"/>
    <property type="match status" value="1"/>
</dbReference>
<feature type="domain" description="Helicase C-terminal" evidence="2">
    <location>
        <begin position="552"/>
        <end position="696"/>
    </location>
</feature>
<keyword evidence="3" id="KW-0378">Hydrolase</keyword>
<dbReference type="SMART" id="SM00487">
    <property type="entry name" value="DEXDc"/>
    <property type="match status" value="1"/>
</dbReference>
<dbReference type="CDD" id="cd18799">
    <property type="entry name" value="SF2_C_EcoAI-like"/>
    <property type="match status" value="1"/>
</dbReference>
<dbReference type="SUPFAM" id="SSF52540">
    <property type="entry name" value="P-loop containing nucleoside triphosphate hydrolases"/>
    <property type="match status" value="1"/>
</dbReference>
<dbReference type="InterPro" id="IPR052511">
    <property type="entry name" value="ATP-dep_Helicase"/>
</dbReference>
<dbReference type="InterPro" id="IPR014001">
    <property type="entry name" value="Helicase_ATP-bd"/>
</dbReference>
<dbReference type="Gene3D" id="3.30.870.10">
    <property type="entry name" value="Endonuclease Chain A"/>
    <property type="match status" value="1"/>
</dbReference>
<evidence type="ECO:0000313" key="3">
    <source>
        <dbReference type="EMBL" id="SER37418.1"/>
    </source>
</evidence>
<protein>
    <submittedName>
        <fullName evidence="3">Helicase conserved C-terminal domain-containing protein</fullName>
    </submittedName>
</protein>
<sequence length="1053" mass="121590">MQTGIYESLITESLKKRLSTLGPNYYVENKQLDIEEATFYLAQHFTSALSKAFDVIKGVKKEEHVSCQIEMVNKLITYLHQEIEAYDFTSDIINADGQILTGVIDRLECDYKDVSEYLKEVIPVSRLTQSELFTGGNLGLSLDSELKKEILSSDRVDLLVSFIKWKAIVLLRPALEAFTSKGGKLRVLTTTYMGATDAKAIEELSKLPNTEIKISYNIGNERLHAKAYMFYRNTGFHTAYIGSSNFSRSALTDGLEWNVKVTTKEIPQIINKFKKTFESYWNSEEFESYSSSIDYIKITEALKQSKIGKSDNTEVMTFFDLKPYYYQKEILEKLNVERSLHKSTKNLVVAATGTGKTMIAAFDFKAYLRSKPNAKMLFIAHRIDILKQARTKFRQVLRDNNFGELQGDGYEVGNKKHVFSTIQTLNNEIQKGEGVTLDYYDYIVFDEVHHVKASTYQKVLNYFKSNILLGLTATPERMDGGNIVEDFNNRIAAEIRLPDALNNKLLCPFQYFAISDSIDLTDVIWKQGKYDTNQLTKVYTTNDIRVGEIIYNIDKYTKGLGDITALGFCVSKEHAEFMNRRFQEKNLKSEVLTSDQSNKRDELIGKLKRREINYLFVVDIFNEGIDVPEIDTVLFLRPTESLTIFLQQLGRGLRLNEGKEVLTVLDFIGNSRSEYDFEQKFRALIGKTNTTVLNEIEQDFPHLPLGCSIVLEKQAKEYILNNIKQATNFNKGSLLKYLKRFGQDTTLPLTIQNFCTFYCIDLQHLYKNCLFSILKEDALGVDLRLNKELSKHYISMFTNKWAVTESYHYFQFVLQLIEQGFDLSKVKGNKKEIELMALMLHYDFWKKASTTMSIQESLYIIGSDKTMVGEMKEFLLYKIELLTFEEIKYDGLSYVLPLRIHSRYTREQILVAYQLSTLEKKSPNREGVAENPDLNTEVLFINLQKTEEDFSPTTMYDDYAINEVLFHWQSQSIIGENTSKGLSYINQKENDKKIALFVREGKYNEFKKTQGYVFLGYADFVKHEGSKPMSIVWQLEEPIPNYMWKETLKMRIG</sequence>
<evidence type="ECO:0000259" key="2">
    <source>
        <dbReference type="PROSITE" id="PS51194"/>
    </source>
</evidence>
<reference evidence="3 4" key="1">
    <citation type="submission" date="2016-10" db="EMBL/GenBank/DDBJ databases">
        <authorList>
            <person name="Varghese N."/>
            <person name="Submissions S."/>
        </authorList>
    </citation>
    <scope>NUCLEOTIDE SEQUENCE [LARGE SCALE GENOMIC DNA]</scope>
    <source>
        <strain evidence="4">DSM 19823 / KCTC 23066 / CCTCC M 208030 / D25</strain>
    </source>
</reference>
<dbReference type="InterPro" id="IPR021835">
    <property type="entry name" value="DUF3427"/>
</dbReference>
<dbReference type="InterPro" id="IPR006935">
    <property type="entry name" value="Helicase/UvrB_N"/>
</dbReference>
<comment type="caution">
    <text evidence="3">The sequence shown here is derived from an EMBL/GenBank/DDBJ whole genome shotgun (WGS) entry which is preliminary data.</text>
</comment>
<dbReference type="AlphaFoldDB" id="A0AAJ5BF04"/>
<feature type="domain" description="Helicase ATP-binding" evidence="1">
    <location>
        <begin position="337"/>
        <end position="493"/>
    </location>
</feature>
<keyword evidence="4" id="KW-1185">Reference proteome</keyword>
<dbReference type="Pfam" id="PF04851">
    <property type="entry name" value="ResIII"/>
    <property type="match status" value="1"/>
</dbReference>
<accession>A0AAJ5BF04</accession>
<dbReference type="PROSITE" id="PS51192">
    <property type="entry name" value="HELICASE_ATP_BIND_1"/>
    <property type="match status" value="1"/>
</dbReference>
<dbReference type="CDD" id="cd18032">
    <property type="entry name" value="DEXHc_RE_I_III_res"/>
    <property type="match status" value="1"/>
</dbReference>
<dbReference type="SMART" id="SM00490">
    <property type="entry name" value="HELICc"/>
    <property type="match status" value="1"/>
</dbReference>
<dbReference type="PANTHER" id="PTHR47962:SF7">
    <property type="entry name" value="MITOCHONDRIAL ATP-DEPENDENT HELICASE IRC3-RELATED"/>
    <property type="match status" value="1"/>
</dbReference>
<dbReference type="Gene3D" id="3.40.50.300">
    <property type="entry name" value="P-loop containing nucleotide triphosphate hydrolases"/>
    <property type="match status" value="2"/>
</dbReference>
<dbReference type="InterPro" id="IPR001650">
    <property type="entry name" value="Helicase_C-like"/>
</dbReference>
<dbReference type="PROSITE" id="PS51194">
    <property type="entry name" value="HELICASE_CTER"/>
    <property type="match status" value="1"/>
</dbReference>
<organism evidence="3 4">
    <name type="scientific">Myroides profundi</name>
    <dbReference type="NCBI Taxonomy" id="480520"/>
    <lineage>
        <taxon>Bacteria</taxon>
        <taxon>Pseudomonadati</taxon>
        <taxon>Bacteroidota</taxon>
        <taxon>Flavobacteriia</taxon>
        <taxon>Flavobacteriales</taxon>
        <taxon>Flavobacteriaceae</taxon>
        <taxon>Myroides</taxon>
    </lineage>
</organism>
<keyword evidence="3" id="KW-0067">ATP-binding</keyword>
<dbReference type="Proteomes" id="UP000183496">
    <property type="component" value="Unassembled WGS sequence"/>
</dbReference>
<gene>
    <name evidence="3" type="ORF">SAMN04488089_11462</name>
</gene>
<keyword evidence="3" id="KW-0547">Nucleotide-binding</keyword>
<dbReference type="EMBL" id="FOFY01000014">
    <property type="protein sequence ID" value="SER37418.1"/>
    <property type="molecule type" value="Genomic_DNA"/>
</dbReference>
<name>A0AAJ5BF04_MYRPR</name>
<dbReference type="Pfam" id="PF13091">
    <property type="entry name" value="PLDc_2"/>
    <property type="match status" value="1"/>
</dbReference>
<dbReference type="GO" id="GO:0004386">
    <property type="term" value="F:helicase activity"/>
    <property type="evidence" value="ECO:0007669"/>
    <property type="project" value="UniProtKB-KW"/>
</dbReference>
<dbReference type="GO" id="GO:0005524">
    <property type="term" value="F:ATP binding"/>
    <property type="evidence" value="ECO:0007669"/>
    <property type="project" value="InterPro"/>
</dbReference>
<dbReference type="SUPFAM" id="SSF56024">
    <property type="entry name" value="Phospholipase D/nuclease"/>
    <property type="match status" value="1"/>
</dbReference>
<evidence type="ECO:0000313" key="4">
    <source>
        <dbReference type="Proteomes" id="UP000183496"/>
    </source>
</evidence>
<evidence type="ECO:0000259" key="1">
    <source>
        <dbReference type="PROSITE" id="PS51192"/>
    </source>
</evidence>
<dbReference type="RefSeq" id="WP_041893921.1">
    <property type="nucleotide sequence ID" value="NZ_CP010817.1"/>
</dbReference>
<dbReference type="GO" id="GO:0016887">
    <property type="term" value="F:ATP hydrolysis activity"/>
    <property type="evidence" value="ECO:0007669"/>
    <property type="project" value="TreeGrafter"/>
</dbReference>
<dbReference type="GO" id="GO:0003677">
    <property type="term" value="F:DNA binding"/>
    <property type="evidence" value="ECO:0007669"/>
    <property type="project" value="InterPro"/>
</dbReference>
<proteinExistence type="predicted"/>
<dbReference type="KEGG" id="mpw:MPR_3038"/>
<dbReference type="PANTHER" id="PTHR47962">
    <property type="entry name" value="ATP-DEPENDENT HELICASE LHR-RELATED-RELATED"/>
    <property type="match status" value="1"/>
</dbReference>
<dbReference type="InterPro" id="IPR027417">
    <property type="entry name" value="P-loop_NTPase"/>
</dbReference>
<keyword evidence="3" id="KW-0347">Helicase</keyword>
<dbReference type="Pfam" id="PF11907">
    <property type="entry name" value="DUF3427"/>
    <property type="match status" value="1"/>
</dbReference>
<dbReference type="Pfam" id="PF00271">
    <property type="entry name" value="Helicase_C"/>
    <property type="match status" value="1"/>
</dbReference>
<dbReference type="InterPro" id="IPR025202">
    <property type="entry name" value="PLD-like_dom"/>
</dbReference>